<dbReference type="HOGENOM" id="CLU_1896470_0_0_1"/>
<accession>A0A0D0BSE0</accession>
<dbReference type="AlphaFoldDB" id="A0A0D0BSE0"/>
<reference evidence="1 2" key="1">
    <citation type="submission" date="2014-04" db="EMBL/GenBank/DDBJ databases">
        <title>Evolutionary Origins and Diversification of the Mycorrhizal Mutualists.</title>
        <authorList>
            <consortium name="DOE Joint Genome Institute"/>
            <consortium name="Mycorrhizal Genomics Consortium"/>
            <person name="Kohler A."/>
            <person name="Kuo A."/>
            <person name="Nagy L.G."/>
            <person name="Floudas D."/>
            <person name="Copeland A."/>
            <person name="Barry K.W."/>
            <person name="Cichocki N."/>
            <person name="Veneault-Fourrey C."/>
            <person name="LaButti K."/>
            <person name="Lindquist E.A."/>
            <person name="Lipzen A."/>
            <person name="Lundell T."/>
            <person name="Morin E."/>
            <person name="Murat C."/>
            <person name="Riley R."/>
            <person name="Ohm R."/>
            <person name="Sun H."/>
            <person name="Tunlid A."/>
            <person name="Henrissat B."/>
            <person name="Grigoriev I.V."/>
            <person name="Hibbett D.S."/>
            <person name="Martin F."/>
        </authorList>
    </citation>
    <scope>NUCLEOTIDE SEQUENCE [LARGE SCALE GENOMIC DNA]</scope>
    <source>
        <strain evidence="1 2">FD-317 M1</strain>
    </source>
</reference>
<organism evidence="1 2">
    <name type="scientific">Collybiopsis luxurians FD-317 M1</name>
    <dbReference type="NCBI Taxonomy" id="944289"/>
    <lineage>
        <taxon>Eukaryota</taxon>
        <taxon>Fungi</taxon>
        <taxon>Dikarya</taxon>
        <taxon>Basidiomycota</taxon>
        <taxon>Agaricomycotina</taxon>
        <taxon>Agaricomycetes</taxon>
        <taxon>Agaricomycetidae</taxon>
        <taxon>Agaricales</taxon>
        <taxon>Marasmiineae</taxon>
        <taxon>Omphalotaceae</taxon>
        <taxon>Collybiopsis</taxon>
        <taxon>Collybiopsis luxurians</taxon>
    </lineage>
</organism>
<proteinExistence type="predicted"/>
<protein>
    <submittedName>
        <fullName evidence="1">Uncharacterized protein</fullName>
    </submittedName>
</protein>
<dbReference type="EMBL" id="KN834842">
    <property type="protein sequence ID" value="KIK52504.1"/>
    <property type="molecule type" value="Genomic_DNA"/>
</dbReference>
<name>A0A0D0BSE0_9AGAR</name>
<keyword evidence="2" id="KW-1185">Reference proteome</keyword>
<evidence type="ECO:0000313" key="1">
    <source>
        <dbReference type="EMBL" id="KIK52504.1"/>
    </source>
</evidence>
<gene>
    <name evidence="1" type="ORF">GYMLUDRAFT_64231</name>
</gene>
<dbReference type="Proteomes" id="UP000053593">
    <property type="component" value="Unassembled WGS sequence"/>
</dbReference>
<evidence type="ECO:0000313" key="2">
    <source>
        <dbReference type="Proteomes" id="UP000053593"/>
    </source>
</evidence>
<sequence length="134" mass="14137">MENNGTTSTMTPTSLEVGITTSPALTASPPSPPVSSSLLHNEPVALVAPQSYMSAGALSINTTRTGHRACETTVASTGLGGTMNQDHAVAGDEEFMGDGLNELLIHIVGQDRRWLRHSSNLDTSKMSISKHIHK</sequence>